<dbReference type="PANTHER" id="PTHR33985">
    <property type="entry name" value="OS02G0491300 PROTEIN-RELATED"/>
    <property type="match status" value="1"/>
</dbReference>
<dbReference type="InterPro" id="IPR000782">
    <property type="entry name" value="FAS1_domain"/>
</dbReference>
<feature type="domain" description="FAS1" evidence="2">
    <location>
        <begin position="336"/>
        <end position="432"/>
    </location>
</feature>
<dbReference type="Pfam" id="PF02469">
    <property type="entry name" value="Fasciclin"/>
    <property type="match status" value="1"/>
</dbReference>
<feature type="domain" description="FAS1" evidence="2">
    <location>
        <begin position="175"/>
        <end position="272"/>
    </location>
</feature>
<dbReference type="Proteomes" id="UP000325577">
    <property type="component" value="Linkage Group LG0"/>
</dbReference>
<dbReference type="AlphaFoldDB" id="A0A5J5C9F5"/>
<evidence type="ECO:0000259" key="2">
    <source>
        <dbReference type="SMART" id="SM00554"/>
    </source>
</evidence>
<comment type="similarity">
    <text evidence="1">Belongs to the fasciclin-like AGP family.</text>
</comment>
<dbReference type="SMART" id="SM00554">
    <property type="entry name" value="FAS1"/>
    <property type="match status" value="2"/>
</dbReference>
<organism evidence="3 4">
    <name type="scientific">Nyssa sinensis</name>
    <dbReference type="NCBI Taxonomy" id="561372"/>
    <lineage>
        <taxon>Eukaryota</taxon>
        <taxon>Viridiplantae</taxon>
        <taxon>Streptophyta</taxon>
        <taxon>Embryophyta</taxon>
        <taxon>Tracheophyta</taxon>
        <taxon>Spermatophyta</taxon>
        <taxon>Magnoliopsida</taxon>
        <taxon>eudicotyledons</taxon>
        <taxon>Gunneridae</taxon>
        <taxon>Pentapetalae</taxon>
        <taxon>asterids</taxon>
        <taxon>Cornales</taxon>
        <taxon>Nyssaceae</taxon>
        <taxon>Nyssa</taxon>
    </lineage>
</organism>
<name>A0A5J5C9F5_9ASTE</name>
<gene>
    <name evidence="3" type="ORF">F0562_001935</name>
</gene>
<reference evidence="3 4" key="1">
    <citation type="submission" date="2019-09" db="EMBL/GenBank/DDBJ databases">
        <title>A chromosome-level genome assembly of the Chinese tupelo Nyssa sinensis.</title>
        <authorList>
            <person name="Yang X."/>
            <person name="Kang M."/>
            <person name="Yang Y."/>
            <person name="Xiong H."/>
            <person name="Wang M."/>
            <person name="Zhang Z."/>
            <person name="Wang Z."/>
            <person name="Wu H."/>
            <person name="Ma T."/>
            <person name="Liu J."/>
            <person name="Xi Z."/>
        </authorList>
    </citation>
    <scope>NUCLEOTIDE SEQUENCE [LARGE SCALE GENOMIC DNA]</scope>
    <source>
        <strain evidence="3">J267</strain>
        <tissue evidence="3">Leaf</tissue>
    </source>
</reference>
<dbReference type="EMBL" id="CM018031">
    <property type="protein sequence ID" value="KAA8550251.1"/>
    <property type="molecule type" value="Genomic_DNA"/>
</dbReference>
<evidence type="ECO:0000256" key="1">
    <source>
        <dbReference type="ARBA" id="ARBA00007843"/>
    </source>
</evidence>
<evidence type="ECO:0000313" key="3">
    <source>
        <dbReference type="EMBL" id="KAA8550251.1"/>
    </source>
</evidence>
<dbReference type="OrthoDB" id="765989at2759"/>
<dbReference type="InterPro" id="IPR036378">
    <property type="entry name" value="FAS1_dom_sf"/>
</dbReference>
<dbReference type="PANTHER" id="PTHR33985:SF2">
    <property type="entry name" value="EXPRESSED PROTEIN"/>
    <property type="match status" value="1"/>
</dbReference>
<dbReference type="InterPro" id="IPR052806">
    <property type="entry name" value="Fasciclin-like_AGP"/>
</dbReference>
<dbReference type="SUPFAM" id="SSF82153">
    <property type="entry name" value="FAS1 domain"/>
    <property type="match status" value="2"/>
</dbReference>
<proteinExistence type="inferred from homology"/>
<accession>A0A5J5C9F5</accession>
<dbReference type="Gene3D" id="2.30.180.10">
    <property type="entry name" value="FAS1 domain"/>
    <property type="match status" value="1"/>
</dbReference>
<protein>
    <recommendedName>
        <fullName evidence="2">FAS1 domain-containing protein</fullName>
    </recommendedName>
</protein>
<sequence>MVGIGKEMRSLIRDLNLEDMSRRRLGVVAVELEINGSSKQNSIPLVSDFQLVIYNRNSATPFKSSLLHLSLSLLIVIISLEKLSPYDGTLIMATSSQRFILIAFIFLMSTTIGTAINDNSSNPSVPPSSATLFDHQEHTNASTYLLATILTDLGFQELATVVPSLSATAWKGPTTIFAPTDSALLTCTSCSVPLLLQEHAVPGLFPLDYLRTLAFGTKIETLSPGRCMTITSTSANNNTTKIFVGGVEITHPDLFNNGLVVVHGLQGFLSHLSPLSCNIERMTSLSFPQPPLVPAFLIMPMMLKDAMLRLHISGYNILSLALKVKYSHLLDLRNMTVFALDDVSIFSGGHAYLSDFRFHIVPNRLLMAADLESLPPGTVLPTMEQGQELVVTTAGGRGPLTPMRINYVKIKNPDLMYNLKIAIHGVSMPFPHFHPAVFGQIGRSVGNPEMEAPMAGIGSTVEMEDHHFSVRLMR</sequence>
<keyword evidence="4" id="KW-1185">Reference proteome</keyword>
<evidence type="ECO:0000313" key="4">
    <source>
        <dbReference type="Proteomes" id="UP000325577"/>
    </source>
</evidence>